<dbReference type="InterPro" id="IPR036625">
    <property type="entry name" value="E3-bd_dom_sf"/>
</dbReference>
<evidence type="ECO:0000256" key="3">
    <source>
        <dbReference type="ARBA" id="ARBA00022679"/>
    </source>
</evidence>
<evidence type="ECO:0000256" key="7">
    <source>
        <dbReference type="SAM" id="MobiDB-lite"/>
    </source>
</evidence>
<gene>
    <name evidence="10" type="ORF">F8O05_10490</name>
</gene>
<name>A0A7J5BAH0_9MICO</name>
<dbReference type="Pfam" id="PF02817">
    <property type="entry name" value="E3_binding"/>
    <property type="match status" value="1"/>
</dbReference>
<dbReference type="PROSITE" id="PS51826">
    <property type="entry name" value="PSBD"/>
    <property type="match status" value="1"/>
</dbReference>
<dbReference type="CDD" id="cd06849">
    <property type="entry name" value="lipoyl_domain"/>
    <property type="match status" value="1"/>
</dbReference>
<dbReference type="PANTHER" id="PTHR43178:SF5">
    <property type="entry name" value="LIPOAMIDE ACYLTRANSFERASE COMPONENT OF BRANCHED-CHAIN ALPHA-KETO ACID DEHYDROGENASE COMPLEX, MITOCHONDRIAL"/>
    <property type="match status" value="1"/>
</dbReference>
<proteinExistence type="inferred from homology"/>
<dbReference type="GO" id="GO:0016407">
    <property type="term" value="F:acetyltransferase activity"/>
    <property type="evidence" value="ECO:0007669"/>
    <property type="project" value="TreeGrafter"/>
</dbReference>
<dbReference type="InterPro" id="IPR001078">
    <property type="entry name" value="2-oxoacid_DH_actylTfrase"/>
</dbReference>
<feature type="region of interest" description="Disordered" evidence="7">
    <location>
        <begin position="166"/>
        <end position="212"/>
    </location>
</feature>
<keyword evidence="4 6" id="KW-0450">Lipoyl</keyword>
<protein>
    <recommendedName>
        <fullName evidence="6">Dihydrolipoamide acetyltransferase component of pyruvate dehydrogenase complex</fullName>
        <ecNumber evidence="6">2.3.1.-</ecNumber>
    </recommendedName>
</protein>
<dbReference type="GO" id="GO:0005737">
    <property type="term" value="C:cytoplasm"/>
    <property type="evidence" value="ECO:0007669"/>
    <property type="project" value="TreeGrafter"/>
</dbReference>
<dbReference type="PROSITE" id="PS00189">
    <property type="entry name" value="LIPOYL"/>
    <property type="match status" value="1"/>
</dbReference>
<feature type="domain" description="Peripheral subunit-binding (PSBD)" evidence="9">
    <location>
        <begin position="124"/>
        <end position="161"/>
    </location>
</feature>
<evidence type="ECO:0000256" key="4">
    <source>
        <dbReference type="ARBA" id="ARBA00022823"/>
    </source>
</evidence>
<comment type="similarity">
    <text evidence="2 6">Belongs to the 2-oxoacid dehydrogenase family.</text>
</comment>
<dbReference type="InterPro" id="IPR000089">
    <property type="entry name" value="Biotin_lipoyl"/>
</dbReference>
<dbReference type="SUPFAM" id="SSF47005">
    <property type="entry name" value="Peripheral subunit-binding domain of 2-oxo acid dehydrogenase complex"/>
    <property type="match status" value="1"/>
</dbReference>
<dbReference type="SUPFAM" id="SSF52777">
    <property type="entry name" value="CoA-dependent acyltransferases"/>
    <property type="match status" value="1"/>
</dbReference>
<organism evidence="10 11">
    <name type="scientific">Gulosibacter chungangensis</name>
    <dbReference type="NCBI Taxonomy" id="979746"/>
    <lineage>
        <taxon>Bacteria</taxon>
        <taxon>Bacillati</taxon>
        <taxon>Actinomycetota</taxon>
        <taxon>Actinomycetes</taxon>
        <taxon>Micrococcales</taxon>
        <taxon>Microbacteriaceae</taxon>
        <taxon>Gulosibacter</taxon>
    </lineage>
</organism>
<dbReference type="InterPro" id="IPR050743">
    <property type="entry name" value="2-oxoacid_DH_E2_comp"/>
</dbReference>
<dbReference type="InterPro" id="IPR023213">
    <property type="entry name" value="CAT-like_dom_sf"/>
</dbReference>
<evidence type="ECO:0000256" key="1">
    <source>
        <dbReference type="ARBA" id="ARBA00001938"/>
    </source>
</evidence>
<evidence type="ECO:0000313" key="10">
    <source>
        <dbReference type="EMBL" id="KAB1642239.1"/>
    </source>
</evidence>
<reference evidence="10 11" key="1">
    <citation type="submission" date="2019-09" db="EMBL/GenBank/DDBJ databases">
        <title>Phylogeny of genus Pseudoclavibacter and closely related genus.</title>
        <authorList>
            <person name="Li Y."/>
        </authorList>
    </citation>
    <scope>NUCLEOTIDE SEQUENCE [LARGE SCALE GENOMIC DNA]</scope>
    <source>
        <strain evidence="10 11">KCTC 13959</strain>
    </source>
</reference>
<dbReference type="InterPro" id="IPR004167">
    <property type="entry name" value="PSBD"/>
</dbReference>
<dbReference type="AlphaFoldDB" id="A0A7J5BAH0"/>
<accession>A0A7J5BAH0</accession>
<evidence type="ECO:0000259" key="9">
    <source>
        <dbReference type="PROSITE" id="PS51826"/>
    </source>
</evidence>
<dbReference type="RefSeq" id="WP_158052694.1">
    <property type="nucleotide sequence ID" value="NZ_WBKB01000006.1"/>
</dbReference>
<dbReference type="Gene3D" id="4.10.320.10">
    <property type="entry name" value="E3-binding domain"/>
    <property type="match status" value="1"/>
</dbReference>
<dbReference type="Gene3D" id="3.30.559.10">
    <property type="entry name" value="Chloramphenicol acetyltransferase-like domain"/>
    <property type="match status" value="1"/>
</dbReference>
<keyword evidence="3 6" id="KW-0808">Transferase</keyword>
<dbReference type="Gene3D" id="2.40.50.100">
    <property type="match status" value="1"/>
</dbReference>
<dbReference type="InterPro" id="IPR011053">
    <property type="entry name" value="Single_hybrid_motif"/>
</dbReference>
<dbReference type="SUPFAM" id="SSF51230">
    <property type="entry name" value="Single hybrid motif"/>
    <property type="match status" value="1"/>
</dbReference>
<evidence type="ECO:0000256" key="2">
    <source>
        <dbReference type="ARBA" id="ARBA00007317"/>
    </source>
</evidence>
<comment type="cofactor">
    <cofactor evidence="1 6">
        <name>(R)-lipoate</name>
        <dbReference type="ChEBI" id="CHEBI:83088"/>
    </cofactor>
</comment>
<feature type="domain" description="Lipoyl-binding" evidence="8">
    <location>
        <begin position="2"/>
        <end position="77"/>
    </location>
</feature>
<comment type="caution">
    <text evidence="10">The sequence shown here is derived from an EMBL/GenBank/DDBJ whole genome shotgun (WGS) entry which is preliminary data.</text>
</comment>
<dbReference type="Proteomes" id="UP000433493">
    <property type="component" value="Unassembled WGS sequence"/>
</dbReference>
<dbReference type="Pfam" id="PF00198">
    <property type="entry name" value="2-oxoacid_dh"/>
    <property type="match status" value="1"/>
</dbReference>
<dbReference type="PROSITE" id="PS50968">
    <property type="entry name" value="BIOTINYL_LIPOYL"/>
    <property type="match status" value="1"/>
</dbReference>
<dbReference type="PANTHER" id="PTHR43178">
    <property type="entry name" value="DIHYDROLIPOAMIDE ACETYLTRANSFERASE COMPONENT OF PYRUVATE DEHYDROGENASE COMPLEX"/>
    <property type="match status" value="1"/>
</dbReference>
<evidence type="ECO:0000259" key="8">
    <source>
        <dbReference type="PROSITE" id="PS50968"/>
    </source>
</evidence>
<evidence type="ECO:0000256" key="5">
    <source>
        <dbReference type="ARBA" id="ARBA00023315"/>
    </source>
</evidence>
<keyword evidence="5 6" id="KW-0012">Acyltransferase</keyword>
<evidence type="ECO:0000256" key="6">
    <source>
        <dbReference type="RuleBase" id="RU003423"/>
    </source>
</evidence>
<feature type="compositionally biased region" description="Low complexity" evidence="7">
    <location>
        <begin position="175"/>
        <end position="194"/>
    </location>
</feature>
<evidence type="ECO:0000313" key="11">
    <source>
        <dbReference type="Proteomes" id="UP000433493"/>
    </source>
</evidence>
<keyword evidence="11" id="KW-1185">Reference proteome</keyword>
<dbReference type="InterPro" id="IPR003016">
    <property type="entry name" value="2-oxoA_DH_lipoyl-BS"/>
</dbReference>
<dbReference type="Pfam" id="PF00364">
    <property type="entry name" value="Biotin_lipoyl"/>
    <property type="match status" value="1"/>
</dbReference>
<dbReference type="EC" id="2.3.1.-" evidence="6"/>
<dbReference type="GO" id="GO:0031405">
    <property type="term" value="F:lipoic acid binding"/>
    <property type="evidence" value="ECO:0007669"/>
    <property type="project" value="TreeGrafter"/>
</dbReference>
<sequence length="429" mass="43653">MTIEVKLPQWGMAMSEGTVSTWLVAEGDTVAAGQELVEIEAAKVTDTVTAPEAGMLGAPLVPEGETVPVNTVLVEILAVGDAGAGGAGPTSVSVSADAGDGLPSAGSVPRDAAAARAASGRVTGVVPLARKLAKEKGIDLRSITGTGTNGRIVVADVEAAIAGASTPAPVEAVQPSGSSVSAVSSGALSSAPVGTSSEPQPVASTDGAGTEKLSRMRKVIGERMSASLRDTAQLTLTTTADVTDFAQLRETIGGGARKPGYVDAVIRACALALRAHPGVNARIEGDTLVRDPNVNIGMAVALEDGLVVPVIRDADELGLAELGTRVRELAESARSGGLGPDAYSGGTFTVTSLGGQGIDSFTPILNPPESAILGIGRSREVPVRFGSGFAWRQEMTLSLTIDHRVIDGYPGALFLEEVVRLLERPRELL</sequence>
<dbReference type="OrthoDB" id="9805770at2"/>
<dbReference type="EMBL" id="WBKB01000006">
    <property type="protein sequence ID" value="KAB1642239.1"/>
    <property type="molecule type" value="Genomic_DNA"/>
</dbReference>